<keyword evidence="4 6" id="KW-1133">Transmembrane helix</keyword>
<keyword evidence="3 6" id="KW-0812">Transmembrane</keyword>
<protein>
    <submittedName>
        <fullName evidence="7">LysE family translocator</fullName>
    </submittedName>
</protein>
<evidence type="ECO:0000313" key="8">
    <source>
        <dbReference type="Proteomes" id="UP001385499"/>
    </source>
</evidence>
<organism evidence="7 8">
    <name type="scientific">Roseibium algae</name>
    <dbReference type="NCBI Taxonomy" id="3123038"/>
    <lineage>
        <taxon>Bacteria</taxon>
        <taxon>Pseudomonadati</taxon>
        <taxon>Pseudomonadota</taxon>
        <taxon>Alphaproteobacteria</taxon>
        <taxon>Hyphomicrobiales</taxon>
        <taxon>Stappiaceae</taxon>
        <taxon>Roseibium</taxon>
    </lineage>
</organism>
<dbReference type="EMBL" id="JBAKIA010000002">
    <property type="protein sequence ID" value="MEJ8473361.1"/>
    <property type="molecule type" value="Genomic_DNA"/>
</dbReference>
<evidence type="ECO:0000256" key="6">
    <source>
        <dbReference type="SAM" id="Phobius"/>
    </source>
</evidence>
<keyword evidence="8" id="KW-1185">Reference proteome</keyword>
<dbReference type="PANTHER" id="PTHR30086:SF20">
    <property type="entry name" value="ARGININE EXPORTER PROTEIN ARGO-RELATED"/>
    <property type="match status" value="1"/>
</dbReference>
<dbReference type="PANTHER" id="PTHR30086">
    <property type="entry name" value="ARGININE EXPORTER PROTEIN ARGO"/>
    <property type="match status" value="1"/>
</dbReference>
<dbReference type="Proteomes" id="UP001385499">
    <property type="component" value="Unassembled WGS sequence"/>
</dbReference>
<keyword evidence="2" id="KW-1003">Cell membrane</keyword>
<feature type="transmembrane region" description="Helical" evidence="6">
    <location>
        <begin position="44"/>
        <end position="68"/>
    </location>
</feature>
<evidence type="ECO:0000313" key="7">
    <source>
        <dbReference type="EMBL" id="MEJ8473361.1"/>
    </source>
</evidence>
<evidence type="ECO:0000256" key="5">
    <source>
        <dbReference type="ARBA" id="ARBA00023136"/>
    </source>
</evidence>
<reference evidence="7 8" key="1">
    <citation type="submission" date="2024-02" db="EMBL/GenBank/DDBJ databases">
        <title>Roseibium algae sp. nov., isolated from marine alga (Grateloupia sp.), showing potential in myo-inositol conversion.</title>
        <authorList>
            <person name="Wang Y."/>
        </authorList>
    </citation>
    <scope>NUCLEOTIDE SEQUENCE [LARGE SCALE GENOMIC DNA]</scope>
    <source>
        <strain evidence="7 8">H3510</strain>
    </source>
</reference>
<dbReference type="InterPro" id="IPR001123">
    <property type="entry name" value="LeuE-type"/>
</dbReference>
<keyword evidence="5 6" id="KW-0472">Membrane</keyword>
<dbReference type="PIRSF" id="PIRSF006324">
    <property type="entry name" value="LeuE"/>
    <property type="match status" value="1"/>
</dbReference>
<comment type="caution">
    <text evidence="7">The sequence shown here is derived from an EMBL/GenBank/DDBJ whole genome shotgun (WGS) entry which is preliminary data.</text>
</comment>
<dbReference type="RefSeq" id="WP_340272937.1">
    <property type="nucleotide sequence ID" value="NZ_JBAKIA010000002.1"/>
</dbReference>
<feature type="transmembrane region" description="Helical" evidence="6">
    <location>
        <begin position="144"/>
        <end position="169"/>
    </location>
</feature>
<evidence type="ECO:0000256" key="4">
    <source>
        <dbReference type="ARBA" id="ARBA00022989"/>
    </source>
</evidence>
<proteinExistence type="predicted"/>
<gene>
    <name evidence="7" type="ORF">V6575_04625</name>
</gene>
<feature type="transmembrane region" description="Helical" evidence="6">
    <location>
        <begin position="6"/>
        <end position="32"/>
    </location>
</feature>
<accession>A0ABU8TGU8</accession>
<comment type="subcellular location">
    <subcellularLocation>
        <location evidence="1">Cell membrane</location>
        <topology evidence="1">Multi-pass membrane protein</topology>
    </subcellularLocation>
</comment>
<feature type="transmembrane region" description="Helical" evidence="6">
    <location>
        <begin position="112"/>
        <end position="138"/>
    </location>
</feature>
<evidence type="ECO:0000256" key="3">
    <source>
        <dbReference type="ARBA" id="ARBA00022692"/>
    </source>
</evidence>
<dbReference type="Pfam" id="PF01810">
    <property type="entry name" value="LysE"/>
    <property type="match status" value="1"/>
</dbReference>
<sequence length="202" mass="21862">MTIETWAAFAIASLILTMTPGPSILLGVVHALKFGVRRTTFTALGDITANMLQMLIVAIGLGVVIAHSPMTFQAIKWSGVATLAYMSAKMMFGRQAPVEMTEQGLNVSRAQLYSEGFMVAFCNPKALVFFTAFFPQFLDPAEPIWSQLALMCPTMAILDFTLVMTYALTANQFLGFLRRHPNVLNRAGGTALLGAAGYLSLA</sequence>
<evidence type="ECO:0000256" key="2">
    <source>
        <dbReference type="ARBA" id="ARBA00022475"/>
    </source>
</evidence>
<name>A0ABU8TGU8_9HYPH</name>
<evidence type="ECO:0000256" key="1">
    <source>
        <dbReference type="ARBA" id="ARBA00004651"/>
    </source>
</evidence>